<dbReference type="FunCoup" id="G8YI04">
    <property type="interactions" value="257"/>
</dbReference>
<evidence type="ECO:0000256" key="3">
    <source>
        <dbReference type="ARBA" id="ARBA00022980"/>
    </source>
</evidence>
<gene>
    <name evidence="9" type="primary">Piso0_003404</name>
    <name evidence="8" type="ORF">GNLVRS01_PISO0G11578g</name>
    <name evidence="9" type="ORF">GNLVRS01_PISO0H11579g</name>
</gene>
<dbReference type="OrthoDB" id="5542239at2759"/>
<accession>G8YI04</accession>
<dbReference type="GO" id="GO:0003735">
    <property type="term" value="F:structural constituent of ribosome"/>
    <property type="evidence" value="ECO:0007669"/>
    <property type="project" value="UniProtKB-UniRule"/>
</dbReference>
<feature type="compositionally biased region" description="Basic and acidic residues" evidence="7">
    <location>
        <begin position="42"/>
        <end position="52"/>
    </location>
</feature>
<dbReference type="Proteomes" id="UP000005222">
    <property type="component" value="Chromosome G"/>
</dbReference>
<reference evidence="10" key="2">
    <citation type="journal article" date="2012" name="G3 (Bethesda)">
        <title>Pichia sorbitophila, an interspecies yeast hybrid reveals early steps of genome resolution following polyploidization.</title>
        <authorList>
            <person name="Leh Louis V."/>
            <person name="Despons L."/>
            <person name="Friedrich A."/>
            <person name="Martin T."/>
            <person name="Durrens P."/>
            <person name="Casaregola S."/>
            <person name="Neuveglise C."/>
            <person name="Fairhead C."/>
            <person name="Marck C."/>
            <person name="Cruz J.A."/>
            <person name="Straub M.L."/>
            <person name="Kugler V."/>
            <person name="Sacerdot C."/>
            <person name="Uzunov Z."/>
            <person name="Thierry A."/>
            <person name="Weiss S."/>
            <person name="Bleykasten C."/>
            <person name="De Montigny J."/>
            <person name="Jacques N."/>
            <person name="Jung P."/>
            <person name="Lemaire M."/>
            <person name="Mallet S."/>
            <person name="Morel G."/>
            <person name="Richard G.F."/>
            <person name="Sarkar A."/>
            <person name="Savel G."/>
            <person name="Schacherer J."/>
            <person name="Seret M.L."/>
            <person name="Talla E."/>
            <person name="Samson G."/>
            <person name="Jubin C."/>
            <person name="Poulain J."/>
            <person name="Vacherie B."/>
            <person name="Barbe V."/>
            <person name="Pelletier E."/>
            <person name="Sherman D.J."/>
            <person name="Westhof E."/>
            <person name="Weissenbach J."/>
            <person name="Baret P.V."/>
            <person name="Wincker P."/>
            <person name="Gaillardin C."/>
            <person name="Dujon B."/>
            <person name="Souciet J.L."/>
        </authorList>
    </citation>
    <scope>NUCLEOTIDE SEQUENCE [LARGE SCALE GENOMIC DNA]</scope>
    <source>
        <strain evidence="10">ATCC MYA-4447 / BCRC 22081 / CBS 7064 / NBRC 10061 / NRRL Y-12695</strain>
    </source>
</reference>
<feature type="compositionally biased region" description="Polar residues" evidence="7">
    <location>
        <begin position="269"/>
        <end position="280"/>
    </location>
</feature>
<name>G8YI04_PICSO</name>
<evidence type="ECO:0000256" key="6">
    <source>
        <dbReference type="PIRNR" id="PIRNR029764"/>
    </source>
</evidence>
<dbReference type="PIRSF" id="PIRSF029764">
    <property type="entry name" value="RSM25"/>
    <property type="match status" value="1"/>
</dbReference>
<proteinExistence type="inferred from homology"/>
<sequence length="280" mass="32172">MKIQRSATNVLERTSQYLKAGVLREKPAWFNVVGANPPSTDLTKKPKKFELKDQEEDPRNSLFKKNEATGFYKTSSDKSDRSQKHNSISRVPKLQFLEDELRNVFYQQHPWELSRPKTLIETNGDEYKKCDWSRMLQLYKPLDGESVVQRTLWLLQDGKEKGTNTSLFEAYDQARFEFYRHRMQEEMSSAVSKEESSLYGAVFASTNIEWGVKREQEHVDSWAKVASEKTKIRNANKDGKASSSIGMNDSATPSSSMWESVFESSSQSVGDTSIYENDSK</sequence>
<dbReference type="AlphaFoldDB" id="G8YI04"/>
<evidence type="ECO:0000256" key="4">
    <source>
        <dbReference type="ARBA" id="ARBA00023128"/>
    </source>
</evidence>
<dbReference type="Pfam" id="PF13741">
    <property type="entry name" value="MRP-S25"/>
    <property type="match status" value="1"/>
</dbReference>
<feature type="region of interest" description="Disordered" evidence="7">
    <location>
        <begin position="34"/>
        <end position="67"/>
    </location>
</feature>
<feature type="region of interest" description="Disordered" evidence="7">
    <location>
        <begin position="233"/>
        <end position="280"/>
    </location>
</feature>
<reference evidence="9" key="1">
    <citation type="submission" date="2011-10" db="EMBL/GenBank/DDBJ databases">
        <authorList>
            <person name="Genoscope - CEA"/>
        </authorList>
    </citation>
    <scope>NUCLEOTIDE SEQUENCE</scope>
</reference>
<protein>
    <recommendedName>
        <fullName evidence="6">37S ribosomal protein S25, mitochondrial</fullName>
    </recommendedName>
</protein>
<evidence type="ECO:0000256" key="7">
    <source>
        <dbReference type="SAM" id="MobiDB-lite"/>
    </source>
</evidence>
<dbReference type="EMBL" id="FO082052">
    <property type="protein sequence ID" value="CCE81056.1"/>
    <property type="molecule type" value="Genomic_DNA"/>
</dbReference>
<evidence type="ECO:0000256" key="5">
    <source>
        <dbReference type="ARBA" id="ARBA00023274"/>
    </source>
</evidence>
<evidence type="ECO:0000313" key="9">
    <source>
        <dbReference type="EMBL" id="CCE81056.1"/>
    </source>
</evidence>
<dbReference type="InterPro" id="IPR059242">
    <property type="entry name" value="mS23_dom"/>
</dbReference>
<dbReference type="STRING" id="559304.G8YI04"/>
<evidence type="ECO:0000256" key="2">
    <source>
        <dbReference type="ARBA" id="ARBA00009864"/>
    </source>
</evidence>
<dbReference type="GO" id="GO:0005763">
    <property type="term" value="C:mitochondrial small ribosomal subunit"/>
    <property type="evidence" value="ECO:0007669"/>
    <property type="project" value="UniProtKB-UniRule"/>
</dbReference>
<comment type="subcellular location">
    <subcellularLocation>
        <location evidence="1 6">Mitochondrion</location>
    </subcellularLocation>
</comment>
<comment type="similarity">
    <text evidence="2">Belongs to the mitochondrion-specific ribosomal protein mS23 family.</text>
</comment>
<evidence type="ECO:0000256" key="1">
    <source>
        <dbReference type="ARBA" id="ARBA00004173"/>
    </source>
</evidence>
<feature type="compositionally biased region" description="Polar residues" evidence="7">
    <location>
        <begin position="241"/>
        <end position="253"/>
    </location>
</feature>
<keyword evidence="4 6" id="KW-0496">Mitochondrion</keyword>
<comment type="subunit">
    <text evidence="6">Component of the mitochondrial small ribosomal subunit.</text>
</comment>
<dbReference type="PANTHER" id="PTHR37799">
    <property type="entry name" value="37S RIBOSOMAL PROTEIN S25, MITOCHONDRIAL"/>
    <property type="match status" value="1"/>
</dbReference>
<dbReference type="CDD" id="cd23701">
    <property type="entry name" value="At1g26750"/>
    <property type="match status" value="1"/>
</dbReference>
<dbReference type="PANTHER" id="PTHR37799:SF1">
    <property type="entry name" value="SMALL RIBOSOMAL SUBUNIT PROTEIN MS23"/>
    <property type="match status" value="1"/>
</dbReference>
<evidence type="ECO:0000313" key="8">
    <source>
        <dbReference type="EMBL" id="CCE80291.1"/>
    </source>
</evidence>
<organism evidence="9 10">
    <name type="scientific">Pichia sorbitophila (strain ATCC MYA-4447 / BCRC 22081 / CBS 7064 / NBRC 10061 / NRRL Y-12695)</name>
    <name type="common">Hybrid yeast</name>
    <dbReference type="NCBI Taxonomy" id="559304"/>
    <lineage>
        <taxon>Eukaryota</taxon>
        <taxon>Fungi</taxon>
        <taxon>Dikarya</taxon>
        <taxon>Ascomycota</taxon>
        <taxon>Saccharomycotina</taxon>
        <taxon>Pichiomycetes</taxon>
        <taxon>Debaryomycetaceae</taxon>
        <taxon>Millerozyma</taxon>
    </lineage>
</organism>
<keyword evidence="5 6" id="KW-0687">Ribonucleoprotein</keyword>
<dbReference type="InParanoid" id="G8YI04"/>
<dbReference type="EMBL" id="FO082053">
    <property type="protein sequence ID" value="CCE80291.1"/>
    <property type="molecule type" value="Genomic_DNA"/>
</dbReference>
<dbReference type="InterPro" id="IPR016939">
    <property type="entry name" value="Ribosomal_mS23_fun"/>
</dbReference>
<evidence type="ECO:0000313" key="10">
    <source>
        <dbReference type="Proteomes" id="UP000005222"/>
    </source>
</evidence>
<dbReference type="Proteomes" id="UP000005222">
    <property type="component" value="Chromosome H"/>
</dbReference>
<keyword evidence="10" id="KW-1185">Reference proteome</keyword>
<feature type="compositionally biased region" description="Low complexity" evidence="7">
    <location>
        <begin position="254"/>
        <end position="268"/>
    </location>
</feature>
<dbReference type="HOGENOM" id="CLU_081350_0_0_1"/>
<dbReference type="eggNOG" id="ENOG502RZQQ">
    <property type="taxonomic scope" value="Eukaryota"/>
</dbReference>
<keyword evidence="3 6" id="KW-0689">Ribosomal protein</keyword>
<dbReference type="OMA" id="ENWKIWA"/>